<comment type="caution">
    <text evidence="2">The sequence shown here is derived from an EMBL/GenBank/DDBJ whole genome shotgun (WGS) entry which is preliminary data.</text>
</comment>
<proteinExistence type="predicted"/>
<dbReference type="InterPro" id="IPR041588">
    <property type="entry name" value="Integrase_H2C2"/>
</dbReference>
<dbReference type="EMBL" id="SMMG02000004">
    <property type="protein sequence ID" value="KAA3477201.1"/>
    <property type="molecule type" value="Genomic_DNA"/>
</dbReference>
<name>A0A5B6W6D8_9ROSI</name>
<protein>
    <submittedName>
        <fullName evidence="2">Rve domain-containing protein/RVT_3 domain-containing protein</fullName>
    </submittedName>
</protein>
<evidence type="ECO:0000313" key="3">
    <source>
        <dbReference type="Proteomes" id="UP000325315"/>
    </source>
</evidence>
<gene>
    <name evidence="2" type="ORF">EPI10_011108</name>
</gene>
<evidence type="ECO:0000259" key="1">
    <source>
        <dbReference type="Pfam" id="PF17921"/>
    </source>
</evidence>
<organism evidence="2 3">
    <name type="scientific">Gossypium australe</name>
    <dbReference type="NCBI Taxonomy" id="47621"/>
    <lineage>
        <taxon>Eukaryota</taxon>
        <taxon>Viridiplantae</taxon>
        <taxon>Streptophyta</taxon>
        <taxon>Embryophyta</taxon>
        <taxon>Tracheophyta</taxon>
        <taxon>Spermatophyta</taxon>
        <taxon>Magnoliopsida</taxon>
        <taxon>eudicotyledons</taxon>
        <taxon>Gunneridae</taxon>
        <taxon>Pentapetalae</taxon>
        <taxon>rosids</taxon>
        <taxon>malvids</taxon>
        <taxon>Malvales</taxon>
        <taxon>Malvaceae</taxon>
        <taxon>Malvoideae</taxon>
        <taxon>Gossypium</taxon>
    </lineage>
</organism>
<dbReference type="Gene3D" id="1.10.340.70">
    <property type="match status" value="1"/>
</dbReference>
<dbReference type="PANTHER" id="PTHR48475">
    <property type="entry name" value="RIBONUCLEASE H"/>
    <property type="match status" value="1"/>
</dbReference>
<feature type="domain" description="Integrase zinc-binding" evidence="1">
    <location>
        <begin position="94"/>
        <end position="148"/>
    </location>
</feature>
<keyword evidence="3" id="KW-1185">Reference proteome</keyword>
<dbReference type="Proteomes" id="UP000325315">
    <property type="component" value="Unassembled WGS sequence"/>
</dbReference>
<dbReference type="PANTHER" id="PTHR48475:SF2">
    <property type="entry name" value="RIBONUCLEASE H"/>
    <property type="match status" value="1"/>
</dbReference>
<dbReference type="OrthoDB" id="912837at2759"/>
<sequence length="164" mass="18888">MNDEYEVNEAMLKKYHSITTQLLTGFDKLSKNDNTRADAPSKLASSIIIEQRGNILLEPRDTPSYNMPQVYPSKGVLYKKGFSHLLLRCLTLSEAKYVMREIHEGICDDHLGGRLVTQKVFKQGYYWPTFQKDAHQLVRTCDSCQRYAKVQPQRTEPLQVMSSL</sequence>
<dbReference type="AlphaFoldDB" id="A0A5B6W6D8"/>
<accession>A0A5B6W6D8</accession>
<evidence type="ECO:0000313" key="2">
    <source>
        <dbReference type="EMBL" id="KAA3477201.1"/>
    </source>
</evidence>
<reference evidence="3" key="1">
    <citation type="journal article" date="2019" name="Plant Biotechnol. J.">
        <title>Genome sequencing of the Australian wild diploid species Gossypium australe highlights disease resistance and delayed gland morphogenesis.</title>
        <authorList>
            <person name="Cai Y."/>
            <person name="Cai X."/>
            <person name="Wang Q."/>
            <person name="Wang P."/>
            <person name="Zhang Y."/>
            <person name="Cai C."/>
            <person name="Xu Y."/>
            <person name="Wang K."/>
            <person name="Zhou Z."/>
            <person name="Wang C."/>
            <person name="Geng S."/>
            <person name="Li B."/>
            <person name="Dong Q."/>
            <person name="Hou Y."/>
            <person name="Wang H."/>
            <person name="Ai P."/>
            <person name="Liu Z."/>
            <person name="Yi F."/>
            <person name="Sun M."/>
            <person name="An G."/>
            <person name="Cheng J."/>
            <person name="Zhang Y."/>
            <person name="Shi Q."/>
            <person name="Xie Y."/>
            <person name="Shi X."/>
            <person name="Chang Y."/>
            <person name="Huang F."/>
            <person name="Chen Y."/>
            <person name="Hong S."/>
            <person name="Mi L."/>
            <person name="Sun Q."/>
            <person name="Zhang L."/>
            <person name="Zhou B."/>
            <person name="Peng R."/>
            <person name="Zhang X."/>
            <person name="Liu F."/>
        </authorList>
    </citation>
    <scope>NUCLEOTIDE SEQUENCE [LARGE SCALE GENOMIC DNA]</scope>
    <source>
        <strain evidence="3">cv. PA1801</strain>
    </source>
</reference>
<dbReference type="Pfam" id="PF17921">
    <property type="entry name" value="Integrase_H2C2"/>
    <property type="match status" value="1"/>
</dbReference>